<feature type="compositionally biased region" description="Polar residues" evidence="1">
    <location>
        <begin position="283"/>
        <end position="294"/>
    </location>
</feature>
<dbReference type="Proteomes" id="UP000657372">
    <property type="component" value="Unassembled WGS sequence"/>
</dbReference>
<keyword evidence="2" id="KW-0647">Proteasome</keyword>
<feature type="region of interest" description="Disordered" evidence="1">
    <location>
        <begin position="274"/>
        <end position="294"/>
    </location>
</feature>
<dbReference type="GO" id="GO:0000502">
    <property type="term" value="C:proteasome complex"/>
    <property type="evidence" value="ECO:0007669"/>
    <property type="project" value="UniProtKB-KW"/>
</dbReference>
<keyword evidence="3" id="KW-1185">Reference proteome</keyword>
<dbReference type="GO" id="GO:0006508">
    <property type="term" value="P:proteolysis"/>
    <property type="evidence" value="ECO:0007669"/>
    <property type="project" value="UniProtKB-KW"/>
</dbReference>
<keyword evidence="2" id="KW-0378">Hydrolase</keyword>
<dbReference type="InterPro" id="IPR029055">
    <property type="entry name" value="Ntn_hydrolases_N"/>
</dbReference>
<evidence type="ECO:0000313" key="3">
    <source>
        <dbReference type="Proteomes" id="UP000657372"/>
    </source>
</evidence>
<accession>A0ABS0EN59</accession>
<gene>
    <name evidence="2" type="ORF">IXC47_01175</name>
</gene>
<keyword evidence="2" id="KW-0645">Protease</keyword>
<proteinExistence type="predicted"/>
<evidence type="ECO:0000256" key="1">
    <source>
        <dbReference type="SAM" id="MobiDB-lite"/>
    </source>
</evidence>
<dbReference type="InterPro" id="IPR016545">
    <property type="entry name" value="UCP009120_prtse"/>
</dbReference>
<dbReference type="Gene3D" id="3.60.20.10">
    <property type="entry name" value="Glutamine Phosphoribosylpyrophosphate, subunit 1, domain 1"/>
    <property type="match status" value="1"/>
</dbReference>
<evidence type="ECO:0000313" key="2">
    <source>
        <dbReference type="EMBL" id="MBF8176286.1"/>
    </source>
</evidence>
<dbReference type="SUPFAM" id="SSF56235">
    <property type="entry name" value="N-terminal nucleophile aminohydrolases (Ntn hydrolases)"/>
    <property type="match status" value="1"/>
</dbReference>
<dbReference type="PIRSF" id="PIRSF009120">
    <property type="entry name" value="UCP009120_prtse"/>
    <property type="match status" value="1"/>
</dbReference>
<dbReference type="EMBL" id="JADOEL010000001">
    <property type="protein sequence ID" value="MBF8176286.1"/>
    <property type="molecule type" value="Genomic_DNA"/>
</dbReference>
<name>A0ABS0EN59_9BURK</name>
<dbReference type="CDD" id="cd03765">
    <property type="entry name" value="proteasome_beta_bacterial"/>
    <property type="match status" value="1"/>
</dbReference>
<reference evidence="2 3" key="1">
    <citation type="submission" date="2020-11" db="EMBL/GenBank/DDBJ databases">
        <title>WGS of Herminiimonas contaminans strain Marseille-Q4544 isolated from planarians Schmidtea mediterranea.</title>
        <authorList>
            <person name="Kangale L."/>
        </authorList>
    </citation>
    <scope>NUCLEOTIDE SEQUENCE [LARGE SCALE GENOMIC DNA]</scope>
    <source>
        <strain evidence="2 3">Marseille-Q4544</strain>
    </source>
</reference>
<protein>
    <submittedName>
        <fullName evidence="2">Proteasome-type protease</fullName>
    </submittedName>
</protein>
<sequence>MTYCVAMRLDAGLVFLSDSRTNAGVDHVGTFRKMNVFEIPGERLMVLMTAGNLSISQSVRQIIAEHTTAGGKSIWNVSSMYEAAQVVGEAIRMVHDRDAGTLKEFGIDFNVSMVFGGQIKGERCRLFQMYSAGNFIESQDENTYFQIGESKYGKPIIDRVVTPDTPLDEAAKCALISMDSTLRSNISVGLPLDLLIYETDKLAVTRFVTIDEHNQYFQMIRNTWAKQLKTVFESINDPVWNAAPETTSNVLSSQGHKNQPLRIQAPAQFGMDKTVSAPGPLQTLAQDEGNNQQH</sequence>
<dbReference type="GO" id="GO:0008233">
    <property type="term" value="F:peptidase activity"/>
    <property type="evidence" value="ECO:0007669"/>
    <property type="project" value="UniProtKB-KW"/>
</dbReference>
<organism evidence="2 3">
    <name type="scientific">Herminiimonas contaminans</name>
    <dbReference type="NCBI Taxonomy" id="1111140"/>
    <lineage>
        <taxon>Bacteria</taxon>
        <taxon>Pseudomonadati</taxon>
        <taxon>Pseudomonadota</taxon>
        <taxon>Betaproteobacteria</taxon>
        <taxon>Burkholderiales</taxon>
        <taxon>Oxalobacteraceae</taxon>
        <taxon>Herminiimonas</taxon>
    </lineage>
</organism>
<comment type="caution">
    <text evidence="2">The sequence shown here is derived from an EMBL/GenBank/DDBJ whole genome shotgun (WGS) entry which is preliminary data.</text>
</comment>
<dbReference type="RefSeq" id="WP_175625059.1">
    <property type="nucleotide sequence ID" value="NZ_JADOEL010000001.1"/>
</dbReference>